<feature type="domain" description="STAS" evidence="6">
    <location>
        <begin position="526"/>
        <end position="631"/>
    </location>
</feature>
<evidence type="ECO:0000256" key="3">
    <source>
        <dbReference type="ARBA" id="ARBA00022989"/>
    </source>
</evidence>
<evidence type="ECO:0000256" key="4">
    <source>
        <dbReference type="ARBA" id="ARBA00023136"/>
    </source>
</evidence>
<evidence type="ECO:0000256" key="5">
    <source>
        <dbReference type="SAM" id="Phobius"/>
    </source>
</evidence>
<dbReference type="SUPFAM" id="SSF52091">
    <property type="entry name" value="SpoIIaa-like"/>
    <property type="match status" value="1"/>
</dbReference>
<dbReference type="PANTHER" id="PTHR11814">
    <property type="entry name" value="SULFATE TRANSPORTER"/>
    <property type="match status" value="1"/>
</dbReference>
<comment type="subcellular location">
    <subcellularLocation>
        <location evidence="1">Membrane</location>
        <topology evidence="1">Multi-pass membrane protein</topology>
    </subcellularLocation>
</comment>
<dbReference type="InterPro" id="IPR036513">
    <property type="entry name" value="STAS_dom_sf"/>
</dbReference>
<feature type="transmembrane region" description="Helical" evidence="5">
    <location>
        <begin position="365"/>
        <end position="384"/>
    </location>
</feature>
<gene>
    <name evidence="7" type="ORF">WJX75_002870</name>
</gene>
<organism evidence="7 8">
    <name type="scientific">Coccomyxa subellipsoidea</name>
    <dbReference type="NCBI Taxonomy" id="248742"/>
    <lineage>
        <taxon>Eukaryota</taxon>
        <taxon>Viridiplantae</taxon>
        <taxon>Chlorophyta</taxon>
        <taxon>core chlorophytes</taxon>
        <taxon>Trebouxiophyceae</taxon>
        <taxon>Trebouxiophyceae incertae sedis</taxon>
        <taxon>Coccomyxaceae</taxon>
        <taxon>Coccomyxa</taxon>
    </lineage>
</organism>
<keyword evidence="8" id="KW-1185">Reference proteome</keyword>
<dbReference type="InterPro" id="IPR001902">
    <property type="entry name" value="SLC26A/SulP_fam"/>
</dbReference>
<evidence type="ECO:0000259" key="6">
    <source>
        <dbReference type="PROSITE" id="PS50801"/>
    </source>
</evidence>
<sequence length="684" mass="72842">MTVEDAGLIPLGYSPPNYYPPEGSASARLFVQKGPSCAPLWTTIRKKCSLKGGLPQIPCMRWMRNYDIKSCLMADIIAGLTVGVMAVPQSVSFAAMAGLPAAYGLYTAFIPVFAYSIIGSSRHLALGPVALVSLLLNDGLVKAIPGCDINENPNQPVDANLQQIYNHAAIQVSLMVAVLYLLLAVLRLGFLCSMLSRPIISAFLTAGALIISSSQVKYIVGYNIPHADRMQDIVYNLIVRADRFRWLECAMGLTWIALLVSIKNAPRFHKRLAWTGPLGPITVATLSVTAVWAGKLEEHFGIKVVGPIEAGLPPITVDWWLPMGDNWPRLVLTAGLIGAVSLLEAISIAKALAERNGDTVDADQELLGLGVCNLAGAVFCAYPSTGSFARSAVASTAGGKTGAAGLVNAALIGFVLLCLTPVFQHLPLNALAAIVITGVIGLLDFQRALFLLQVSKMDCLVWLATFLGCLFISIDAGLGLGIALGLLFLFVRTAFPRMHILHRLPGSTFFRDAAMYRLQGSVEDGNTVVVSTQGPLCFANAQRIKERVLEFGAGGHDGVACVVLDLASTTFIDATGIEVLIDLLCKAPAKLHVVLADPNIAALDILDRAGMLSKLGPERMFVRVHDAVVHCAAFTVRSEDLGQPPLQNGMNGLSHVHGGGVPGWRDGSSDINEPLLIQESLDNA</sequence>
<dbReference type="CDD" id="cd07042">
    <property type="entry name" value="STAS_SulP_like_sulfate_transporter"/>
    <property type="match status" value="1"/>
</dbReference>
<proteinExistence type="predicted"/>
<dbReference type="Pfam" id="PF00916">
    <property type="entry name" value="Sulfate_transp"/>
    <property type="match status" value="1"/>
</dbReference>
<accession>A0ABR2YVN2</accession>
<feature type="transmembrane region" description="Helical" evidence="5">
    <location>
        <begin position="430"/>
        <end position="449"/>
    </location>
</feature>
<feature type="transmembrane region" description="Helical" evidence="5">
    <location>
        <begin position="164"/>
        <end position="190"/>
    </location>
</feature>
<dbReference type="EMBL" id="JALJOT010000004">
    <property type="protein sequence ID" value="KAK9915702.1"/>
    <property type="molecule type" value="Genomic_DNA"/>
</dbReference>
<feature type="transmembrane region" description="Helical" evidence="5">
    <location>
        <begin position="404"/>
        <end position="423"/>
    </location>
</feature>
<dbReference type="NCBIfam" id="TIGR00815">
    <property type="entry name" value="sulP"/>
    <property type="match status" value="1"/>
</dbReference>
<evidence type="ECO:0000313" key="8">
    <source>
        <dbReference type="Proteomes" id="UP001491310"/>
    </source>
</evidence>
<feature type="transmembrane region" description="Helical" evidence="5">
    <location>
        <begin position="93"/>
        <end position="117"/>
    </location>
</feature>
<dbReference type="InterPro" id="IPR002645">
    <property type="entry name" value="STAS_dom"/>
</dbReference>
<keyword evidence="2 5" id="KW-0812">Transmembrane</keyword>
<feature type="transmembrane region" description="Helical" evidence="5">
    <location>
        <begin position="202"/>
        <end position="224"/>
    </location>
</feature>
<name>A0ABR2YVN2_9CHLO</name>
<feature type="transmembrane region" description="Helical" evidence="5">
    <location>
        <begin position="461"/>
        <end position="491"/>
    </location>
</feature>
<feature type="transmembrane region" description="Helical" evidence="5">
    <location>
        <begin position="70"/>
        <end position="87"/>
    </location>
</feature>
<feature type="transmembrane region" description="Helical" evidence="5">
    <location>
        <begin position="330"/>
        <end position="353"/>
    </location>
</feature>
<keyword evidence="4 5" id="KW-0472">Membrane</keyword>
<protein>
    <recommendedName>
        <fullName evidence="6">STAS domain-containing protein</fullName>
    </recommendedName>
</protein>
<comment type="caution">
    <text evidence="7">The sequence shown here is derived from an EMBL/GenBank/DDBJ whole genome shotgun (WGS) entry which is preliminary data.</text>
</comment>
<dbReference type="Pfam" id="PF01740">
    <property type="entry name" value="STAS"/>
    <property type="match status" value="1"/>
</dbReference>
<dbReference type="PROSITE" id="PS50801">
    <property type="entry name" value="STAS"/>
    <property type="match status" value="1"/>
</dbReference>
<evidence type="ECO:0000313" key="7">
    <source>
        <dbReference type="EMBL" id="KAK9915702.1"/>
    </source>
</evidence>
<reference evidence="7 8" key="1">
    <citation type="journal article" date="2024" name="Nat. Commun.">
        <title>Phylogenomics reveals the evolutionary origins of lichenization in chlorophyte algae.</title>
        <authorList>
            <person name="Puginier C."/>
            <person name="Libourel C."/>
            <person name="Otte J."/>
            <person name="Skaloud P."/>
            <person name="Haon M."/>
            <person name="Grisel S."/>
            <person name="Petersen M."/>
            <person name="Berrin J.G."/>
            <person name="Delaux P.M."/>
            <person name="Dal Grande F."/>
            <person name="Keller J."/>
        </authorList>
    </citation>
    <scope>NUCLEOTIDE SEQUENCE [LARGE SCALE GENOMIC DNA]</scope>
    <source>
        <strain evidence="7 8">SAG 216-7</strain>
    </source>
</reference>
<keyword evidence="3 5" id="KW-1133">Transmembrane helix</keyword>
<dbReference type="Gene3D" id="3.30.750.24">
    <property type="entry name" value="STAS domain"/>
    <property type="match status" value="1"/>
</dbReference>
<evidence type="ECO:0000256" key="1">
    <source>
        <dbReference type="ARBA" id="ARBA00004141"/>
    </source>
</evidence>
<evidence type="ECO:0000256" key="2">
    <source>
        <dbReference type="ARBA" id="ARBA00022692"/>
    </source>
</evidence>
<dbReference type="Proteomes" id="UP001491310">
    <property type="component" value="Unassembled WGS sequence"/>
</dbReference>
<dbReference type="InterPro" id="IPR011547">
    <property type="entry name" value="SLC26A/SulP_dom"/>
</dbReference>
<feature type="transmembrane region" description="Helical" evidence="5">
    <location>
        <begin position="274"/>
        <end position="293"/>
    </location>
</feature>